<sequence length="1086" mass="124409">MSTIRSDRQLTYEEAQSIIKDRYVGEEPALRFGTLEDCIAVAYHFSRVHRKSRLHEDCYYDQLSEDSSPGNRSSHQMIGEFMIMFNMFVAEYLTNKNSTMNLTPLRCQMEPNPGQMAQLRTKHSQVIPLSIHLSHHLGAQPANGATAGRGVEFSLLTQLWEHLRSAADAGDFHKMLDLIATDDIHPKLAPVVLEFRRLMSRSYFSRSNSTTQSKAGHYNLHVDSYTWASSPIRRYMDLFVQRHLHSVILKKPVLYSLEDIEFLCHDFNRKNGKAQAYEKRAQALQMAAQLKCQVQQKVSFVVGVEKTARNFRALFPLNKETLPDPLVINYRALQLVEQPSFIQERNSMRLTLKRRIYSVTTLKECLPRPAMLWDCNVTLFSAQTWQDILAAIRDEEFERMIDLLRRGRSGQQRIIGRIERSKCTHYVNMSLELSAGDALKLHLTTDTQRGFLVPFVQLWSVTPGFDVCMQHMEKPIDCFSKYATFASKQWYKDTQDYNRVWKPLTAMESASCAVAENDSIVLHDVKIIWAKQRTRKGQLQGTLTLTKDFLNECAIEVDFNHCYLCIRLAGLKLKGSGNNEESLSHGFQKLSLTHNDKLVIDPATYTWVAHGLTEEFGDDEKSERSSEMSVNFYIHFTSTEDTPAEALQDSARFTVELIPKMLPDVRKENALWRLRNASELVKSIALGQRTPEGPLPKSKLLSQKAFNLPGSQRKLNPSQTQAILEALRKPFSLIQGPPGTGKTVVGVHIVYWFHQLNQEKLENEFSLDNVDLAQKCILYCGPSNKSVDVVAGMLLKMRDTLRPLRVYGELIESMEFPYPGSNRHLSRKALRDSKPKSELREIILHYRIRSPPNPYFQQICRFDARVKRGEEITEDEVKEYKKLLLKAREHELKRHNVILCTCTAASASSLTNALHVKQVLVDECAMSTEPETFIPLVSYKKVDKVVLLGDHKQLRPVVNNDFCKSLGMETSLFERYREQAWMLDTQYRMHKDICRFPSEEFYHGKLKTGPNLNYPRSAFCHRGSDCCSIIFGHIEGKEQYLMISTEEGNENSRANLEEVEQVVSNPGEGAFAYRWGGKPLVFLGGE</sequence>
<dbReference type="PANTHER" id="PTHR43788:SF16">
    <property type="entry name" value="HELICASE WITH ZINC FINGER 2"/>
    <property type="match status" value="1"/>
</dbReference>
<evidence type="ECO:0000259" key="6">
    <source>
        <dbReference type="SMART" id="SM00955"/>
    </source>
</evidence>
<dbReference type="Pfam" id="PF00773">
    <property type="entry name" value="RNB"/>
    <property type="match status" value="1"/>
</dbReference>
<evidence type="ECO:0000256" key="4">
    <source>
        <dbReference type="ARBA" id="ARBA00022806"/>
    </source>
</evidence>
<comment type="similarity">
    <text evidence="1">Belongs to the DNA2/NAM7 helicase family.</text>
</comment>
<dbReference type="GO" id="GO:0043139">
    <property type="term" value="F:5'-3' DNA helicase activity"/>
    <property type="evidence" value="ECO:0007669"/>
    <property type="project" value="TreeGrafter"/>
</dbReference>
<dbReference type="GO" id="GO:0003723">
    <property type="term" value="F:RNA binding"/>
    <property type="evidence" value="ECO:0007669"/>
    <property type="project" value="InterPro"/>
</dbReference>
<evidence type="ECO:0000256" key="1">
    <source>
        <dbReference type="ARBA" id="ARBA00007913"/>
    </source>
</evidence>
<dbReference type="Pfam" id="PF13087">
    <property type="entry name" value="AAA_12"/>
    <property type="match status" value="1"/>
</dbReference>
<feature type="domain" description="RNB" evidence="6">
    <location>
        <begin position="1"/>
        <end position="250"/>
    </location>
</feature>
<dbReference type="SMART" id="SM00955">
    <property type="entry name" value="RNB"/>
    <property type="match status" value="1"/>
</dbReference>
<dbReference type="SUPFAM" id="SSF52540">
    <property type="entry name" value="P-loop containing nucleoside triphosphate hydrolases"/>
    <property type="match status" value="1"/>
</dbReference>
<name>A0A8D0HT61_SPHPU</name>
<evidence type="ECO:0000313" key="8">
    <source>
        <dbReference type="Proteomes" id="UP000694392"/>
    </source>
</evidence>
<organism evidence="7 8">
    <name type="scientific">Sphenodon punctatus</name>
    <name type="common">Tuatara</name>
    <name type="synonym">Hatteria punctata</name>
    <dbReference type="NCBI Taxonomy" id="8508"/>
    <lineage>
        <taxon>Eukaryota</taxon>
        <taxon>Metazoa</taxon>
        <taxon>Chordata</taxon>
        <taxon>Craniata</taxon>
        <taxon>Vertebrata</taxon>
        <taxon>Euteleostomi</taxon>
        <taxon>Lepidosauria</taxon>
        <taxon>Sphenodontia</taxon>
        <taxon>Sphenodontidae</taxon>
        <taxon>Sphenodon</taxon>
    </lineage>
</organism>
<proteinExistence type="inferred from homology"/>
<dbReference type="GO" id="GO:0005524">
    <property type="term" value="F:ATP binding"/>
    <property type="evidence" value="ECO:0007669"/>
    <property type="project" value="UniProtKB-KW"/>
</dbReference>
<reference evidence="7" key="1">
    <citation type="submission" date="2025-05" db="UniProtKB">
        <authorList>
            <consortium name="Ensembl"/>
        </authorList>
    </citation>
    <scope>IDENTIFICATION</scope>
</reference>
<dbReference type="InterPro" id="IPR027417">
    <property type="entry name" value="P-loop_NTPase"/>
</dbReference>
<dbReference type="CDD" id="cd18040">
    <property type="entry name" value="DEXXc_HELZ2-C"/>
    <property type="match status" value="1"/>
</dbReference>
<dbReference type="Gene3D" id="3.40.50.300">
    <property type="entry name" value="P-loop containing nucleotide triphosphate hydrolases"/>
    <property type="match status" value="2"/>
</dbReference>
<dbReference type="InterPro" id="IPR012340">
    <property type="entry name" value="NA-bd_OB-fold"/>
</dbReference>
<evidence type="ECO:0000256" key="3">
    <source>
        <dbReference type="ARBA" id="ARBA00022801"/>
    </source>
</evidence>
<dbReference type="PANTHER" id="PTHR43788">
    <property type="entry name" value="DNA2/NAM7 HELICASE FAMILY MEMBER"/>
    <property type="match status" value="1"/>
</dbReference>
<dbReference type="GeneTree" id="ENSGT00940000160694"/>
<dbReference type="InterPro" id="IPR041677">
    <property type="entry name" value="DNA2/NAM7_AAA_11"/>
</dbReference>
<dbReference type="AlphaFoldDB" id="A0A8D0HT61"/>
<accession>A0A8D0HT61</accession>
<keyword evidence="8" id="KW-1185">Reference proteome</keyword>
<dbReference type="Pfam" id="PF13086">
    <property type="entry name" value="AAA_11"/>
    <property type="match status" value="1"/>
</dbReference>
<dbReference type="SUPFAM" id="SSF50249">
    <property type="entry name" value="Nucleic acid-binding proteins"/>
    <property type="match status" value="1"/>
</dbReference>
<dbReference type="InterPro" id="IPR001900">
    <property type="entry name" value="RNase_II/R"/>
</dbReference>
<evidence type="ECO:0000256" key="5">
    <source>
        <dbReference type="ARBA" id="ARBA00022840"/>
    </source>
</evidence>
<dbReference type="InterPro" id="IPR041679">
    <property type="entry name" value="DNA2/NAM7-like_C"/>
</dbReference>
<dbReference type="GO" id="GO:0004540">
    <property type="term" value="F:RNA nuclease activity"/>
    <property type="evidence" value="ECO:0007669"/>
    <property type="project" value="InterPro"/>
</dbReference>
<keyword evidence="2" id="KW-0547">Nucleotide-binding</keyword>
<keyword evidence="3" id="KW-0378">Hydrolase</keyword>
<dbReference type="Ensembl" id="ENSSPUT00000025873.1">
    <property type="protein sequence ID" value="ENSSPUP00000024244.1"/>
    <property type="gene ID" value="ENSSPUG00000018590.1"/>
</dbReference>
<dbReference type="Proteomes" id="UP000694392">
    <property type="component" value="Unplaced"/>
</dbReference>
<keyword evidence="4" id="KW-0347">Helicase</keyword>
<dbReference type="GO" id="GO:0016787">
    <property type="term" value="F:hydrolase activity"/>
    <property type="evidence" value="ECO:0007669"/>
    <property type="project" value="UniProtKB-KW"/>
</dbReference>
<dbReference type="Ensembl" id="ENSSPUT00000025877.1">
    <property type="protein sequence ID" value="ENSSPUP00000024247.1"/>
    <property type="gene ID" value="ENSSPUG00000018590.1"/>
</dbReference>
<protein>
    <recommendedName>
        <fullName evidence="6">RNB domain-containing protein</fullName>
    </recommendedName>
</protein>
<evidence type="ECO:0000313" key="7">
    <source>
        <dbReference type="Ensembl" id="ENSSPUP00000024244.1"/>
    </source>
</evidence>
<dbReference type="InterPro" id="IPR050534">
    <property type="entry name" value="Coronavir_polyprotein_1ab"/>
</dbReference>
<keyword evidence="5" id="KW-0067">ATP-binding</keyword>
<evidence type="ECO:0000256" key="2">
    <source>
        <dbReference type="ARBA" id="ARBA00022741"/>
    </source>
</evidence>